<dbReference type="Gene3D" id="1.10.260.30">
    <property type="entry name" value="Signal recognition particle, SRP54 subunit, M-domain"/>
    <property type="match status" value="1"/>
</dbReference>
<dbReference type="GO" id="GO:0008312">
    <property type="term" value="F:7S RNA binding"/>
    <property type="evidence" value="ECO:0007669"/>
    <property type="project" value="InterPro"/>
</dbReference>
<evidence type="ECO:0000256" key="8">
    <source>
        <dbReference type="ARBA" id="ARBA00023135"/>
    </source>
</evidence>
<evidence type="ECO:0000256" key="1">
    <source>
        <dbReference type="ARBA" id="ARBA00004496"/>
    </source>
</evidence>
<feature type="domain" description="SRP54-type proteins GTP-binding" evidence="12">
    <location>
        <begin position="267"/>
        <end position="280"/>
    </location>
</feature>
<dbReference type="SMART" id="SM00962">
    <property type="entry name" value="SRP54"/>
    <property type="match status" value="1"/>
</dbReference>
<dbReference type="Pfam" id="PF02881">
    <property type="entry name" value="SRP54_N"/>
    <property type="match status" value="1"/>
</dbReference>
<evidence type="ECO:0000256" key="11">
    <source>
        <dbReference type="ARBA" id="ARBA00048027"/>
    </source>
</evidence>
<dbReference type="InterPro" id="IPR022941">
    <property type="entry name" value="SRP54"/>
</dbReference>
<dbReference type="EC" id="3.6.5.4" evidence="10"/>
<dbReference type="GO" id="GO:0005525">
    <property type="term" value="F:GTP binding"/>
    <property type="evidence" value="ECO:0007669"/>
    <property type="project" value="UniProtKB-KW"/>
</dbReference>
<dbReference type="InterPro" id="IPR000897">
    <property type="entry name" value="SRP54_GTPase_dom"/>
</dbReference>
<dbReference type="SMART" id="SM00963">
    <property type="entry name" value="SRP54_N"/>
    <property type="match status" value="1"/>
</dbReference>
<dbReference type="Gene3D" id="1.20.120.140">
    <property type="entry name" value="Signal recognition particle SRP54, nucleotide-binding domain"/>
    <property type="match status" value="1"/>
</dbReference>
<accession>A0A8J2FXB3</accession>
<dbReference type="PANTHER" id="PTHR11564">
    <property type="entry name" value="SIGNAL RECOGNITION PARTICLE 54K PROTEIN SRP54"/>
    <property type="match status" value="1"/>
</dbReference>
<evidence type="ECO:0000256" key="9">
    <source>
        <dbReference type="ARBA" id="ARBA00023274"/>
    </source>
</evidence>
<dbReference type="EMBL" id="CAJNOB010000067">
    <property type="protein sequence ID" value="CAF0704434.1"/>
    <property type="molecule type" value="Genomic_DNA"/>
</dbReference>
<dbReference type="Pfam" id="PF00448">
    <property type="entry name" value="SRP54"/>
    <property type="match status" value="1"/>
</dbReference>
<dbReference type="GO" id="GO:0006614">
    <property type="term" value="P:SRP-dependent cotranslational protein targeting to membrane"/>
    <property type="evidence" value="ECO:0007669"/>
    <property type="project" value="InterPro"/>
</dbReference>
<comment type="caution">
    <text evidence="13">The sequence shown here is derived from an EMBL/GenBank/DDBJ whole genome shotgun (WGS) entry which is preliminary data.</text>
</comment>
<reference evidence="13" key="1">
    <citation type="submission" date="2021-02" db="EMBL/GenBank/DDBJ databases">
        <authorList>
            <person name="Cremers G."/>
            <person name="Picone N."/>
        </authorList>
    </citation>
    <scope>NUCLEOTIDE SEQUENCE</scope>
    <source>
        <strain evidence="13">PQ17</strain>
    </source>
</reference>
<evidence type="ECO:0000313" key="13">
    <source>
        <dbReference type="EMBL" id="CAF0704434.1"/>
    </source>
</evidence>
<dbReference type="Gene3D" id="3.40.50.300">
    <property type="entry name" value="P-loop containing nucleotide triphosphate hydrolases"/>
    <property type="match status" value="1"/>
</dbReference>
<dbReference type="InterPro" id="IPR004125">
    <property type="entry name" value="Signal_recog_particle_SRP54_M"/>
</dbReference>
<gene>
    <name evidence="13" type="primary">ffh</name>
    <name evidence="13" type="ORF">MPNT_70014</name>
</gene>
<dbReference type="SUPFAM" id="SSF47364">
    <property type="entry name" value="Domain of the SRP/SRP receptor G-proteins"/>
    <property type="match status" value="1"/>
</dbReference>
<comment type="catalytic activity">
    <reaction evidence="11">
        <text>GTP + H2O = GDP + phosphate + H(+)</text>
        <dbReference type="Rhea" id="RHEA:19669"/>
        <dbReference type="ChEBI" id="CHEBI:15377"/>
        <dbReference type="ChEBI" id="CHEBI:15378"/>
        <dbReference type="ChEBI" id="CHEBI:37565"/>
        <dbReference type="ChEBI" id="CHEBI:43474"/>
        <dbReference type="ChEBI" id="CHEBI:58189"/>
        <dbReference type="EC" id="3.6.5.4"/>
    </reaction>
</comment>
<evidence type="ECO:0000256" key="2">
    <source>
        <dbReference type="ARBA" id="ARBA00005450"/>
    </source>
</evidence>
<dbReference type="SUPFAM" id="SSF47446">
    <property type="entry name" value="Signal peptide-binding domain"/>
    <property type="match status" value="1"/>
</dbReference>
<evidence type="ECO:0000256" key="5">
    <source>
        <dbReference type="ARBA" id="ARBA00022801"/>
    </source>
</evidence>
<keyword evidence="5" id="KW-0378">Hydrolase</keyword>
<keyword evidence="14" id="KW-1185">Reference proteome</keyword>
<protein>
    <recommendedName>
        <fullName evidence="10">signal-recognition-particle GTPase</fullName>
        <ecNumber evidence="10">3.6.5.4</ecNumber>
    </recommendedName>
</protein>
<dbReference type="SMART" id="SM00382">
    <property type="entry name" value="AAA"/>
    <property type="match status" value="1"/>
</dbReference>
<evidence type="ECO:0000256" key="7">
    <source>
        <dbReference type="ARBA" id="ARBA00023134"/>
    </source>
</evidence>
<dbReference type="AlphaFoldDB" id="A0A8J2FXB3"/>
<keyword evidence="9" id="KW-0687">Ribonucleoprotein</keyword>
<dbReference type="InterPro" id="IPR027417">
    <property type="entry name" value="P-loop_NTPase"/>
</dbReference>
<name>A0A8J2FXB3_9BACT</name>
<keyword evidence="8" id="KW-0733">Signal recognition particle</keyword>
<dbReference type="PROSITE" id="PS00300">
    <property type="entry name" value="SRP54"/>
    <property type="match status" value="1"/>
</dbReference>
<keyword evidence="6" id="KW-0694">RNA-binding</keyword>
<dbReference type="RefSeq" id="WP_174582499.1">
    <property type="nucleotide sequence ID" value="NZ_CAJNOB010000067.1"/>
</dbReference>
<dbReference type="InterPro" id="IPR042101">
    <property type="entry name" value="SRP54_N_sf"/>
</dbReference>
<organism evidence="13 14">
    <name type="scientific">Candidatus Methylacidithermus pantelleriae</name>
    <dbReference type="NCBI Taxonomy" id="2744239"/>
    <lineage>
        <taxon>Bacteria</taxon>
        <taxon>Pseudomonadati</taxon>
        <taxon>Verrucomicrobiota</taxon>
        <taxon>Methylacidiphilae</taxon>
        <taxon>Methylacidiphilales</taxon>
        <taxon>Methylacidiphilaceae</taxon>
        <taxon>Candidatus Methylacidithermus</taxon>
    </lineage>
</organism>
<dbReference type="GO" id="GO:0003924">
    <property type="term" value="F:GTPase activity"/>
    <property type="evidence" value="ECO:0007669"/>
    <property type="project" value="InterPro"/>
</dbReference>
<evidence type="ECO:0000259" key="12">
    <source>
        <dbReference type="PROSITE" id="PS00300"/>
    </source>
</evidence>
<dbReference type="Proteomes" id="UP000663859">
    <property type="component" value="Unassembled WGS sequence"/>
</dbReference>
<keyword evidence="3" id="KW-0963">Cytoplasm</keyword>
<dbReference type="InterPro" id="IPR036891">
    <property type="entry name" value="Signal_recog_part_SRP54_M_sf"/>
</dbReference>
<dbReference type="InterPro" id="IPR003593">
    <property type="entry name" value="AAA+_ATPase"/>
</dbReference>
<keyword evidence="4" id="KW-0547">Nucleotide-binding</keyword>
<dbReference type="GO" id="GO:0048500">
    <property type="term" value="C:signal recognition particle"/>
    <property type="evidence" value="ECO:0007669"/>
    <property type="project" value="InterPro"/>
</dbReference>
<dbReference type="InterPro" id="IPR013822">
    <property type="entry name" value="Signal_recog_particl_SRP54_hlx"/>
</dbReference>
<evidence type="ECO:0000256" key="3">
    <source>
        <dbReference type="ARBA" id="ARBA00022490"/>
    </source>
</evidence>
<proteinExistence type="inferred from homology"/>
<dbReference type="SUPFAM" id="SSF52540">
    <property type="entry name" value="P-loop containing nucleoside triphosphate hydrolases"/>
    <property type="match status" value="1"/>
</dbReference>
<evidence type="ECO:0000256" key="10">
    <source>
        <dbReference type="ARBA" id="ARBA00035672"/>
    </source>
</evidence>
<dbReference type="InterPro" id="IPR036225">
    <property type="entry name" value="SRP/SRP_N"/>
</dbReference>
<evidence type="ECO:0000313" key="14">
    <source>
        <dbReference type="Proteomes" id="UP000663859"/>
    </source>
</evidence>
<sequence>MLEVLQEKLASAFKRLRGYGLLTESNIADAVREVRMALLAADVHYAVAKELCESIRARALGQEVYRSVRPGDQFIKIFYEELTGFLRAGEKVLPTRRPLRILLCGLNGSGKTTTAVKLGVFFRKKHRDRTGLVAGDFSRPAAREQLKMLADAAGLPVYASGEAKDAVEMAQRALQQGGQDGMDVLILDSAGRPDVDPSLMDELSRVCRVWEPQEVWLVVDAALGQSSVKVAQRFAEAVPLSGVILTKCDGDAKGGALLSIHHVCKLPICFLGVGEKIGDLEPFLAARYVERLLGMGDVVALVERAKEEWDVERGQKLAERLKKGRFDLQDWLDQWRLIRRMGPLENWLGNFTGMGTMGSLSFDERELRRMEAMVLSMTPEERRHPEILNARRRQRIARGSGTTVTELNEFLRRFESLRKTLLEFSRNPKKAQSVLNRIGGRFFPGR</sequence>
<evidence type="ECO:0000256" key="6">
    <source>
        <dbReference type="ARBA" id="ARBA00022884"/>
    </source>
</evidence>
<dbReference type="PANTHER" id="PTHR11564:SF5">
    <property type="entry name" value="SIGNAL RECOGNITION PARTICLE SUBUNIT SRP54"/>
    <property type="match status" value="1"/>
</dbReference>
<dbReference type="Pfam" id="PF02978">
    <property type="entry name" value="SRP_SPB"/>
    <property type="match status" value="1"/>
</dbReference>
<keyword evidence="7" id="KW-0342">GTP-binding</keyword>
<evidence type="ECO:0000256" key="4">
    <source>
        <dbReference type="ARBA" id="ARBA00022741"/>
    </source>
</evidence>
<comment type="subcellular location">
    <subcellularLocation>
        <location evidence="1">Cytoplasm</location>
    </subcellularLocation>
</comment>
<comment type="similarity">
    <text evidence="2">Belongs to the GTP-binding SRP family. SRP54 subfamily.</text>
</comment>